<evidence type="ECO:0000259" key="1">
    <source>
        <dbReference type="Pfam" id="PF13456"/>
    </source>
</evidence>
<dbReference type="Pfam" id="PF13456">
    <property type="entry name" value="RVT_3"/>
    <property type="match status" value="1"/>
</dbReference>
<dbReference type="AlphaFoldDB" id="A0A2N9IIE3"/>
<name>A0A2N9IIE3_FAGSY</name>
<dbReference type="GO" id="GO:0004523">
    <property type="term" value="F:RNA-DNA hybrid ribonuclease activity"/>
    <property type="evidence" value="ECO:0007669"/>
    <property type="project" value="InterPro"/>
</dbReference>
<protein>
    <recommendedName>
        <fullName evidence="1">RNase H type-1 domain-containing protein</fullName>
    </recommendedName>
</protein>
<dbReference type="InterPro" id="IPR053151">
    <property type="entry name" value="RNase_H-like"/>
</dbReference>
<organism evidence="2">
    <name type="scientific">Fagus sylvatica</name>
    <name type="common">Beechnut</name>
    <dbReference type="NCBI Taxonomy" id="28930"/>
    <lineage>
        <taxon>Eukaryota</taxon>
        <taxon>Viridiplantae</taxon>
        <taxon>Streptophyta</taxon>
        <taxon>Embryophyta</taxon>
        <taxon>Tracheophyta</taxon>
        <taxon>Spermatophyta</taxon>
        <taxon>Magnoliopsida</taxon>
        <taxon>eudicotyledons</taxon>
        <taxon>Gunneridae</taxon>
        <taxon>Pentapetalae</taxon>
        <taxon>rosids</taxon>
        <taxon>fabids</taxon>
        <taxon>Fagales</taxon>
        <taxon>Fagaceae</taxon>
        <taxon>Fagus</taxon>
    </lineage>
</organism>
<dbReference type="Gene3D" id="3.30.420.10">
    <property type="entry name" value="Ribonuclease H-like superfamily/Ribonuclease H"/>
    <property type="match status" value="1"/>
</dbReference>
<feature type="domain" description="RNase H type-1" evidence="1">
    <location>
        <begin position="48"/>
        <end position="116"/>
    </location>
</feature>
<evidence type="ECO:0000313" key="2">
    <source>
        <dbReference type="EMBL" id="SPD24044.1"/>
    </source>
</evidence>
<gene>
    <name evidence="2" type="ORF">FSB_LOCUS51926</name>
</gene>
<proteinExistence type="predicted"/>
<sequence length="116" mass="13039">MEPIDQVGAKARVYLKEIVRGNERASNQVTNTVEINWEPPRSTCFKINYDGVVFRESDEAGIGINVRDMHGRVKASLVQKVRYPQSMESIEGWATKRAIQIAIELGIVEAEFEGDS</sequence>
<reference evidence="2" key="1">
    <citation type="submission" date="2018-02" db="EMBL/GenBank/DDBJ databases">
        <authorList>
            <person name="Cohen D.B."/>
            <person name="Kent A.D."/>
        </authorList>
    </citation>
    <scope>NUCLEOTIDE SEQUENCE</scope>
</reference>
<dbReference type="PANTHER" id="PTHR47723">
    <property type="entry name" value="OS05G0353850 PROTEIN"/>
    <property type="match status" value="1"/>
</dbReference>
<dbReference type="EMBL" id="OIVN01005791">
    <property type="protein sequence ID" value="SPD24044.1"/>
    <property type="molecule type" value="Genomic_DNA"/>
</dbReference>
<dbReference type="InterPro" id="IPR002156">
    <property type="entry name" value="RNaseH_domain"/>
</dbReference>
<dbReference type="InterPro" id="IPR036397">
    <property type="entry name" value="RNaseH_sf"/>
</dbReference>
<dbReference type="GO" id="GO:0003676">
    <property type="term" value="F:nucleic acid binding"/>
    <property type="evidence" value="ECO:0007669"/>
    <property type="project" value="InterPro"/>
</dbReference>
<dbReference type="PANTHER" id="PTHR47723:SF21">
    <property type="entry name" value="POLYNUCLEOTIDYL TRANSFERASE, RIBONUCLEASE H-LIKE SUPERFAMILY PROTEIN"/>
    <property type="match status" value="1"/>
</dbReference>
<accession>A0A2N9IIE3</accession>